<feature type="domain" description="tRNA methyltransferase TRMD/TRM10-type" evidence="18">
    <location>
        <begin position="2"/>
        <end position="222"/>
    </location>
</feature>
<evidence type="ECO:0000256" key="9">
    <source>
        <dbReference type="ARBA" id="ARBA00022679"/>
    </source>
</evidence>
<dbReference type="AlphaFoldDB" id="A0A2H0LM95"/>
<dbReference type="CDD" id="cd18080">
    <property type="entry name" value="TrmD-like"/>
    <property type="match status" value="1"/>
</dbReference>
<evidence type="ECO:0000256" key="2">
    <source>
        <dbReference type="ARBA" id="ARBA00004496"/>
    </source>
</evidence>
<feature type="binding site" evidence="15 16">
    <location>
        <position position="110"/>
    </location>
    <ligand>
        <name>S-adenosyl-L-methionine</name>
        <dbReference type="ChEBI" id="CHEBI:59789"/>
    </ligand>
</feature>
<gene>
    <name evidence="15" type="primary">trmD</name>
    <name evidence="19" type="ORF">COV74_08545</name>
</gene>
<evidence type="ECO:0000256" key="14">
    <source>
        <dbReference type="ARBA" id="ARBA00047783"/>
    </source>
</evidence>
<dbReference type="InterPro" id="IPR029028">
    <property type="entry name" value="Alpha/beta_knot_MTases"/>
</dbReference>
<dbReference type="InterPro" id="IPR016009">
    <property type="entry name" value="tRNA_MeTrfase_TRMD/TRM10"/>
</dbReference>
<keyword evidence="7 15" id="KW-0963">Cytoplasm</keyword>
<dbReference type="NCBIfam" id="TIGR00088">
    <property type="entry name" value="trmD"/>
    <property type="match status" value="1"/>
</dbReference>
<evidence type="ECO:0000256" key="8">
    <source>
        <dbReference type="ARBA" id="ARBA00022603"/>
    </source>
</evidence>
<dbReference type="Proteomes" id="UP000230859">
    <property type="component" value="Unassembled WGS sequence"/>
</dbReference>
<comment type="similarity">
    <text evidence="3 15 17">Belongs to the RNA methyltransferase TrmD family.</text>
</comment>
<evidence type="ECO:0000256" key="10">
    <source>
        <dbReference type="ARBA" id="ARBA00022691"/>
    </source>
</evidence>
<dbReference type="EC" id="2.1.1.228" evidence="5 15"/>
<evidence type="ECO:0000256" key="1">
    <source>
        <dbReference type="ARBA" id="ARBA00002634"/>
    </source>
</evidence>
<dbReference type="PIRSF" id="PIRSF000386">
    <property type="entry name" value="tRNA_mtase"/>
    <property type="match status" value="1"/>
</dbReference>
<dbReference type="PANTHER" id="PTHR46417">
    <property type="entry name" value="TRNA (GUANINE-N(1)-)-METHYLTRANSFERASE"/>
    <property type="match status" value="1"/>
</dbReference>
<dbReference type="InterPro" id="IPR023148">
    <property type="entry name" value="tRNA_m1G_MeTrfase_C_sf"/>
</dbReference>
<dbReference type="Pfam" id="PF01746">
    <property type="entry name" value="tRNA_m1G_MT"/>
    <property type="match status" value="1"/>
</dbReference>
<evidence type="ECO:0000256" key="13">
    <source>
        <dbReference type="ARBA" id="ARBA00033392"/>
    </source>
</evidence>
<evidence type="ECO:0000259" key="18">
    <source>
        <dbReference type="Pfam" id="PF01746"/>
    </source>
</evidence>
<dbReference type="GO" id="GO:0052906">
    <property type="term" value="F:tRNA (guanine(37)-N1)-methyltransferase activity"/>
    <property type="evidence" value="ECO:0007669"/>
    <property type="project" value="UniProtKB-UniRule"/>
</dbReference>
<protein>
    <recommendedName>
        <fullName evidence="6 15">tRNA (guanine-N(1)-)-methyltransferase</fullName>
        <ecNumber evidence="5 15">2.1.1.228</ecNumber>
    </recommendedName>
    <alternativeName>
        <fullName evidence="12 15">M1G-methyltransferase</fullName>
    </alternativeName>
    <alternativeName>
        <fullName evidence="13 15">tRNA [GM37] methyltransferase</fullName>
    </alternativeName>
</protein>
<evidence type="ECO:0000256" key="5">
    <source>
        <dbReference type="ARBA" id="ARBA00012807"/>
    </source>
</evidence>
<comment type="subcellular location">
    <subcellularLocation>
        <location evidence="2 15 17">Cytoplasm</location>
    </subcellularLocation>
</comment>
<dbReference type="InterPro" id="IPR002649">
    <property type="entry name" value="tRNA_m1G_MeTrfase_TrmD"/>
</dbReference>
<evidence type="ECO:0000256" key="17">
    <source>
        <dbReference type="RuleBase" id="RU003464"/>
    </source>
</evidence>
<proteinExistence type="inferred from homology"/>
<comment type="caution">
    <text evidence="19">The sequence shown here is derived from an EMBL/GenBank/DDBJ whole genome shotgun (WGS) entry which is preliminary data.</text>
</comment>
<evidence type="ECO:0000256" key="16">
    <source>
        <dbReference type="PIRSR" id="PIRSR000386-1"/>
    </source>
</evidence>
<comment type="catalytic activity">
    <reaction evidence="14 15 17">
        <text>guanosine(37) in tRNA + S-adenosyl-L-methionine = N(1)-methylguanosine(37) in tRNA + S-adenosyl-L-homocysteine + H(+)</text>
        <dbReference type="Rhea" id="RHEA:36899"/>
        <dbReference type="Rhea" id="RHEA-COMP:10145"/>
        <dbReference type="Rhea" id="RHEA-COMP:10147"/>
        <dbReference type="ChEBI" id="CHEBI:15378"/>
        <dbReference type="ChEBI" id="CHEBI:57856"/>
        <dbReference type="ChEBI" id="CHEBI:59789"/>
        <dbReference type="ChEBI" id="CHEBI:73542"/>
        <dbReference type="ChEBI" id="CHEBI:74269"/>
        <dbReference type="EC" id="2.1.1.228"/>
    </reaction>
</comment>
<accession>A0A2H0LM95</accession>
<dbReference type="Gene3D" id="3.40.1280.10">
    <property type="match status" value="1"/>
</dbReference>
<name>A0A2H0LM95_9BACT</name>
<keyword evidence="8 15" id="KW-0489">Methyltransferase</keyword>
<keyword evidence="10 15" id="KW-0949">S-adenosyl-L-methionine</keyword>
<dbReference type="HAMAP" id="MF_00605">
    <property type="entry name" value="TrmD"/>
    <property type="match status" value="1"/>
</dbReference>
<organism evidence="19 20">
    <name type="scientific">Candidatus Abzuiibacterium crystallinum</name>
    <dbReference type="NCBI Taxonomy" id="1974748"/>
    <lineage>
        <taxon>Bacteria</taxon>
        <taxon>Pseudomonadati</taxon>
        <taxon>Candidatus Omnitrophota</taxon>
        <taxon>Candidatus Abzuiibacterium</taxon>
    </lineage>
</organism>
<sequence length="233" mass="27055">MLKIDILTLFPKMFDGPLSESMIRLAQKKKRVKIKVHDLRRWTHDKHRTCDDKPFGGGPGMVMKIEPIHQALQAVKKGRHVVMLSPRGKQFNHQTAVKLSRKKHLVFICGHYEGVDERVHQHLVDEEISIGDFILTGGELPVMCVIDATVRLLPGVLGNHESLESESFYKGHLEYPQYTRPHDYQGWKVPEVLRSGVHETIAAWRAKEAWRLTKKYRRDLLKLSRDRCREEKP</sequence>
<dbReference type="EMBL" id="PCVY01000065">
    <property type="protein sequence ID" value="PIQ85529.1"/>
    <property type="molecule type" value="Genomic_DNA"/>
</dbReference>
<keyword evidence="11 15" id="KW-0819">tRNA processing</keyword>
<evidence type="ECO:0000256" key="7">
    <source>
        <dbReference type="ARBA" id="ARBA00022490"/>
    </source>
</evidence>
<comment type="function">
    <text evidence="1 15 17">Specifically methylates guanosine-37 in various tRNAs.</text>
</comment>
<dbReference type="NCBIfam" id="NF000648">
    <property type="entry name" value="PRK00026.1"/>
    <property type="match status" value="1"/>
</dbReference>
<dbReference type="FunFam" id="3.40.1280.10:FF:000001">
    <property type="entry name" value="tRNA (guanine-N(1)-)-methyltransferase"/>
    <property type="match status" value="1"/>
</dbReference>
<dbReference type="SUPFAM" id="SSF75217">
    <property type="entry name" value="alpha/beta knot"/>
    <property type="match status" value="1"/>
</dbReference>
<evidence type="ECO:0000256" key="15">
    <source>
        <dbReference type="HAMAP-Rule" id="MF_00605"/>
    </source>
</evidence>
<evidence type="ECO:0000256" key="3">
    <source>
        <dbReference type="ARBA" id="ARBA00007630"/>
    </source>
</evidence>
<keyword evidence="9 15" id="KW-0808">Transferase</keyword>
<comment type="subunit">
    <text evidence="4 15 17">Homodimer.</text>
</comment>
<evidence type="ECO:0000256" key="12">
    <source>
        <dbReference type="ARBA" id="ARBA00029736"/>
    </source>
</evidence>
<evidence type="ECO:0000256" key="11">
    <source>
        <dbReference type="ARBA" id="ARBA00022694"/>
    </source>
</evidence>
<feature type="binding site" evidence="15 16">
    <location>
        <begin position="130"/>
        <end position="135"/>
    </location>
    <ligand>
        <name>S-adenosyl-L-methionine</name>
        <dbReference type="ChEBI" id="CHEBI:59789"/>
    </ligand>
</feature>
<evidence type="ECO:0000256" key="6">
    <source>
        <dbReference type="ARBA" id="ARBA00014679"/>
    </source>
</evidence>
<evidence type="ECO:0000313" key="19">
    <source>
        <dbReference type="EMBL" id="PIQ85529.1"/>
    </source>
</evidence>
<dbReference type="PANTHER" id="PTHR46417:SF1">
    <property type="entry name" value="TRNA (GUANINE-N(1)-)-METHYLTRANSFERASE"/>
    <property type="match status" value="1"/>
</dbReference>
<reference evidence="19 20" key="1">
    <citation type="submission" date="2017-09" db="EMBL/GenBank/DDBJ databases">
        <title>Depth-based differentiation of microbial function through sediment-hosted aquifers and enrichment of novel symbionts in the deep terrestrial subsurface.</title>
        <authorList>
            <person name="Probst A.J."/>
            <person name="Ladd B."/>
            <person name="Jarett J.K."/>
            <person name="Geller-Mcgrath D.E."/>
            <person name="Sieber C.M."/>
            <person name="Emerson J.B."/>
            <person name="Anantharaman K."/>
            <person name="Thomas B.C."/>
            <person name="Malmstrom R."/>
            <person name="Stieglmeier M."/>
            <person name="Klingl A."/>
            <person name="Woyke T."/>
            <person name="Ryan C.M."/>
            <person name="Banfield J.F."/>
        </authorList>
    </citation>
    <scope>NUCLEOTIDE SEQUENCE [LARGE SCALE GENOMIC DNA]</scope>
    <source>
        <strain evidence="19">CG11_big_fil_rev_8_21_14_0_20_45_26</strain>
    </source>
</reference>
<dbReference type="GO" id="GO:0005829">
    <property type="term" value="C:cytosol"/>
    <property type="evidence" value="ECO:0007669"/>
    <property type="project" value="TreeGrafter"/>
</dbReference>
<evidence type="ECO:0000256" key="4">
    <source>
        <dbReference type="ARBA" id="ARBA00011738"/>
    </source>
</evidence>
<evidence type="ECO:0000313" key="20">
    <source>
        <dbReference type="Proteomes" id="UP000230859"/>
    </source>
</evidence>
<dbReference type="InterPro" id="IPR029026">
    <property type="entry name" value="tRNA_m1G_MTases_N"/>
</dbReference>
<dbReference type="GO" id="GO:0002939">
    <property type="term" value="P:tRNA N1-guanine methylation"/>
    <property type="evidence" value="ECO:0007669"/>
    <property type="project" value="TreeGrafter"/>
</dbReference>
<dbReference type="Gene3D" id="1.10.1270.20">
    <property type="entry name" value="tRNA(m1g37)methyltransferase, domain 2"/>
    <property type="match status" value="1"/>
</dbReference>